<comment type="caution">
    <text evidence="2">The sequence shown here is derived from an EMBL/GenBank/DDBJ whole genome shotgun (WGS) entry which is preliminary data.</text>
</comment>
<feature type="region of interest" description="Disordered" evidence="1">
    <location>
        <begin position="182"/>
        <end position="212"/>
    </location>
</feature>
<feature type="compositionally biased region" description="Pro residues" evidence="1">
    <location>
        <begin position="435"/>
        <end position="444"/>
    </location>
</feature>
<dbReference type="OrthoDB" id="3067839at2759"/>
<proteinExistence type="predicted"/>
<feature type="region of interest" description="Disordered" evidence="1">
    <location>
        <begin position="399"/>
        <end position="472"/>
    </location>
</feature>
<reference evidence="2" key="1">
    <citation type="submission" date="2022-07" db="EMBL/GenBank/DDBJ databases">
        <title>The genome of Lyophyllum shimeji provides insight into the initial evolution of ectomycorrhizal fungal genome.</title>
        <authorList>
            <person name="Kobayashi Y."/>
            <person name="Shibata T."/>
            <person name="Hirakawa H."/>
            <person name="Shigenobu S."/>
            <person name="Nishiyama T."/>
            <person name="Yamada A."/>
            <person name="Hasebe M."/>
            <person name="Kawaguchi M."/>
        </authorList>
    </citation>
    <scope>NUCLEOTIDE SEQUENCE</scope>
    <source>
        <strain evidence="2">AT787</strain>
    </source>
</reference>
<evidence type="ECO:0000256" key="1">
    <source>
        <dbReference type="SAM" id="MobiDB-lite"/>
    </source>
</evidence>
<dbReference type="AlphaFoldDB" id="A0A9P3PVA1"/>
<feature type="region of interest" description="Disordered" evidence="1">
    <location>
        <begin position="734"/>
        <end position="797"/>
    </location>
</feature>
<accession>A0A9P3PVA1</accession>
<evidence type="ECO:0000313" key="2">
    <source>
        <dbReference type="EMBL" id="GLB42673.1"/>
    </source>
</evidence>
<feature type="compositionally biased region" description="Basic and acidic residues" evidence="1">
    <location>
        <begin position="182"/>
        <end position="192"/>
    </location>
</feature>
<feature type="compositionally biased region" description="Low complexity" evidence="1">
    <location>
        <begin position="423"/>
        <end position="434"/>
    </location>
</feature>
<protein>
    <submittedName>
        <fullName evidence="2">Uncharacterized protein</fullName>
    </submittedName>
</protein>
<gene>
    <name evidence="2" type="ORF">LshimejAT787_1201220</name>
</gene>
<keyword evidence="3" id="KW-1185">Reference proteome</keyword>
<feature type="compositionally biased region" description="Basic and acidic residues" evidence="1">
    <location>
        <begin position="756"/>
        <end position="776"/>
    </location>
</feature>
<dbReference type="EMBL" id="BRPK01000012">
    <property type="protein sequence ID" value="GLB42673.1"/>
    <property type="molecule type" value="Genomic_DNA"/>
</dbReference>
<organism evidence="2 3">
    <name type="scientific">Lyophyllum shimeji</name>
    <name type="common">Hon-shimeji</name>
    <name type="synonym">Tricholoma shimeji</name>
    <dbReference type="NCBI Taxonomy" id="47721"/>
    <lineage>
        <taxon>Eukaryota</taxon>
        <taxon>Fungi</taxon>
        <taxon>Dikarya</taxon>
        <taxon>Basidiomycota</taxon>
        <taxon>Agaricomycotina</taxon>
        <taxon>Agaricomycetes</taxon>
        <taxon>Agaricomycetidae</taxon>
        <taxon>Agaricales</taxon>
        <taxon>Tricholomatineae</taxon>
        <taxon>Lyophyllaceae</taxon>
        <taxon>Lyophyllum</taxon>
    </lineage>
</organism>
<feature type="region of interest" description="Disordered" evidence="1">
    <location>
        <begin position="640"/>
        <end position="660"/>
    </location>
</feature>
<feature type="compositionally biased region" description="Basic and acidic residues" evidence="1">
    <location>
        <begin position="401"/>
        <end position="419"/>
    </location>
</feature>
<name>A0A9P3PVA1_LYOSH</name>
<evidence type="ECO:0000313" key="3">
    <source>
        <dbReference type="Proteomes" id="UP001063166"/>
    </source>
</evidence>
<feature type="region of interest" description="Disordered" evidence="1">
    <location>
        <begin position="231"/>
        <end position="250"/>
    </location>
</feature>
<sequence>MPLPYLSADHNSQASLNEGSSVRIPVLRDASSQQILHEIHKECAEEEIAQAVGEQARGKEFDQMMAELNQAFATNQQRREQLFLEADARQQETFERNEPERESVFLEGQASRAAAFEAHEAGRAQRSEWHNAAREALLSRGSQARKAACDAIEAALVEQFDKLLKSQEDSFTAEERRRDGIVQKLLEDDRGSKSGSQARYEVNRSPSPFPGFIQHGEPNQVVASMPMMPPTIIQAPSTRSNSSSRSGSPRPVAVIQLEPKGSSAGDAPFPALLDSTEAQLVLKNYMANRFQALEAARDEAEADRTSVFDQKEQDRTTRFRTMLESHEEHFRGREARRNEARIQRQARFDIAQGRQSQAFDTSLSQIEAKAEADDSLEENLTQHMKKTVESLSNRQIAQLQAEREDQSTRFDEAQRRRCAEVGVPSSISSSFRSPSPSPSPPTTPAVPRSPYMPPGIVMRSPPTPPPIVVQPPMWRSRSRNRSWSRSISPDRRGRSQQHYHHAYVQLPQKHFQQRTRKLRPRTSPSPPGCFAATALFRGVNIQRFLPIPGSDFASTFEYYASTLNLSQEILEEAENQERVQQAFRQDIERRRHIFNINEARRRAEFEKQQRARRMMFAGSEDDREDEFRQAQRRRELAFQAAEQKRATDFHQEESQRDAAFKQAQEERARRFHAKQEELQKKCFEAEQRRSSDLDSWGAQLLRGRKREQMEAYKNEEAAREAAFQRWLGAYMGTDDGVSEEKGRADQQNDGWSQLSERARQRKEGSNLRPKVVEHSSTRSLPTLKSFRHGRSFFSPKS</sequence>
<dbReference type="Proteomes" id="UP001063166">
    <property type="component" value="Unassembled WGS sequence"/>
</dbReference>
<feature type="compositionally biased region" description="Low complexity" evidence="1">
    <location>
        <begin position="236"/>
        <end position="250"/>
    </location>
</feature>